<accession>A0ABT3X757</accession>
<proteinExistence type="predicted"/>
<dbReference type="InterPro" id="IPR009996">
    <property type="entry name" value="YycH"/>
</dbReference>
<evidence type="ECO:0000313" key="2">
    <source>
        <dbReference type="EMBL" id="MCX7571823.1"/>
    </source>
</evidence>
<dbReference type="EMBL" id="JAPMLT010000013">
    <property type="protein sequence ID" value="MCX7571823.1"/>
    <property type="molecule type" value="Genomic_DNA"/>
</dbReference>
<dbReference type="RefSeq" id="WP_267153073.1">
    <property type="nucleotide sequence ID" value="NZ_JAPMLT010000013.1"/>
</dbReference>
<gene>
    <name evidence="2" type="primary">yycH</name>
    <name evidence="2" type="ORF">OS242_17910</name>
</gene>
<dbReference type="Proteomes" id="UP001208017">
    <property type="component" value="Unassembled WGS sequence"/>
</dbReference>
<organism evidence="2 3">
    <name type="scientific">Tumebacillus lacus</name>
    <dbReference type="NCBI Taxonomy" id="2995335"/>
    <lineage>
        <taxon>Bacteria</taxon>
        <taxon>Bacillati</taxon>
        <taxon>Bacillota</taxon>
        <taxon>Bacilli</taxon>
        <taxon>Bacillales</taxon>
        <taxon>Alicyclobacillaceae</taxon>
        <taxon>Tumebacillus</taxon>
    </lineage>
</organism>
<reference evidence="2 3" key="1">
    <citation type="submission" date="2022-11" db="EMBL/GenBank/DDBJ databases">
        <title>Study of microbial diversity in lake waters.</title>
        <authorList>
            <person name="Zhang J."/>
        </authorList>
    </citation>
    <scope>NUCLEOTIDE SEQUENCE [LARGE SCALE GENOMIC DNA]</scope>
    <source>
        <strain evidence="2 3">DT12</strain>
    </source>
</reference>
<dbReference type="InterPro" id="IPR042274">
    <property type="entry name" value="YycH/YycI_2"/>
</dbReference>
<comment type="caution">
    <text evidence="2">The sequence shown here is derived from an EMBL/GenBank/DDBJ whole genome shotgun (WGS) entry which is preliminary data.</text>
</comment>
<protein>
    <submittedName>
        <fullName evidence="2">Two-component system activity regulator YycH</fullName>
    </submittedName>
</protein>
<evidence type="ECO:0000313" key="3">
    <source>
        <dbReference type="Proteomes" id="UP001208017"/>
    </source>
</evidence>
<name>A0ABT3X757_9BACL</name>
<dbReference type="Gene3D" id="3.30.310.160">
    <property type="entry name" value="YycH protein, domain 2"/>
    <property type="match status" value="1"/>
</dbReference>
<dbReference type="Pfam" id="PF07435">
    <property type="entry name" value="YycH"/>
    <property type="match status" value="1"/>
</dbReference>
<feature type="domain" description="Regulatory protein YycH" evidence="1">
    <location>
        <begin position="3"/>
        <end position="428"/>
    </location>
</feature>
<sequence length="456" mass="51270">MREKLKSGLLTLLVLLSLTLSLGIWRTTPQFEAIDGPQYLSNGVTDPIYQRTLQSVLHPRLLVVHFGEQRHTVLFPGENAYQDGVDLLRDASFFDIRITTDYGEEEWADIVGRGPSLQYEFDVAMSAPTIEQSKLINFTSNLDPSMQAKTIYLFRAPEDNDWRALFHGGPDNRMYISRVVLPNDRPSKLFADVQGGVLYDLFGQSLHKNFYLPAQRRPVALYTAEINEAPNTKRLIDTFFADRSLTRRVLERDGSQIVTDGSRSVRVGKADGEIIYRNIAANRRTARQDGDSGVVQALNFANEHGGFSSTVILAHELRSFPLNNGIEGRVFDFRQHITGIPVISDISTIYVRIVDQEVGGMKRSQSTLGKPYRTRDADVLSGRELIERATADGVLIDRNRITDVYLAYLARNARGELVDLYPVYVIEQAGERRSAVFDAVTGEQLLIEEGNLRGLE</sequence>
<evidence type="ECO:0000259" key="1">
    <source>
        <dbReference type="Pfam" id="PF07435"/>
    </source>
</evidence>
<keyword evidence="3" id="KW-1185">Reference proteome</keyword>